<dbReference type="InterPro" id="IPR036390">
    <property type="entry name" value="WH_DNA-bd_sf"/>
</dbReference>
<protein>
    <submittedName>
        <fullName evidence="5">Winged helix-turn-helix transcriptional regulator</fullName>
    </submittedName>
</protein>
<evidence type="ECO:0000313" key="6">
    <source>
        <dbReference type="Proteomes" id="UP001596104"/>
    </source>
</evidence>
<reference evidence="6" key="1">
    <citation type="journal article" date="2019" name="Int. J. Syst. Evol. Microbiol.">
        <title>The Global Catalogue of Microorganisms (GCM) 10K type strain sequencing project: providing services to taxonomists for standard genome sequencing and annotation.</title>
        <authorList>
            <consortium name="The Broad Institute Genomics Platform"/>
            <consortium name="The Broad Institute Genome Sequencing Center for Infectious Disease"/>
            <person name="Wu L."/>
            <person name="Ma J."/>
        </authorList>
    </citation>
    <scope>NUCLEOTIDE SEQUENCE [LARGE SCALE GENOMIC DNA]</scope>
    <source>
        <strain evidence="6">CGMCC 1.16326</strain>
    </source>
</reference>
<organism evidence="5 6">
    <name type="scientific">Bosea vestrisii</name>
    <dbReference type="NCBI Taxonomy" id="151416"/>
    <lineage>
        <taxon>Bacteria</taxon>
        <taxon>Pseudomonadati</taxon>
        <taxon>Pseudomonadota</taxon>
        <taxon>Alphaproteobacteria</taxon>
        <taxon>Hyphomicrobiales</taxon>
        <taxon>Boseaceae</taxon>
        <taxon>Bosea</taxon>
    </lineage>
</organism>
<keyword evidence="2" id="KW-0238">DNA-binding</keyword>
<evidence type="ECO:0000256" key="2">
    <source>
        <dbReference type="ARBA" id="ARBA00023125"/>
    </source>
</evidence>
<proteinExistence type="predicted"/>
<evidence type="ECO:0000259" key="4">
    <source>
        <dbReference type="PROSITE" id="PS51118"/>
    </source>
</evidence>
<name>A0ABW0HDM8_9HYPH</name>
<evidence type="ECO:0000256" key="1">
    <source>
        <dbReference type="ARBA" id="ARBA00023015"/>
    </source>
</evidence>
<evidence type="ECO:0000256" key="3">
    <source>
        <dbReference type="ARBA" id="ARBA00023163"/>
    </source>
</evidence>
<sequence>MALKIRKNRAKNPPPTCAVGTCMQVLGKAWTPNVIWYLSAGPRRFGELRHDMPQISAKMLSERLRDLESKGVVERCVVPSSPPSAEYGLTELGLELMPAIEAIVAVGKRLKERMGQAAEAA</sequence>
<dbReference type="SUPFAM" id="SSF46785">
    <property type="entry name" value="Winged helix' DNA-binding domain"/>
    <property type="match status" value="1"/>
</dbReference>
<dbReference type="Pfam" id="PF01638">
    <property type="entry name" value="HxlR"/>
    <property type="match status" value="1"/>
</dbReference>
<dbReference type="InterPro" id="IPR002577">
    <property type="entry name" value="HTH_HxlR"/>
</dbReference>
<comment type="caution">
    <text evidence="5">The sequence shown here is derived from an EMBL/GenBank/DDBJ whole genome shotgun (WGS) entry which is preliminary data.</text>
</comment>
<dbReference type="Gene3D" id="1.10.10.10">
    <property type="entry name" value="Winged helix-like DNA-binding domain superfamily/Winged helix DNA-binding domain"/>
    <property type="match status" value="1"/>
</dbReference>
<feature type="domain" description="HTH hxlR-type" evidence="4">
    <location>
        <begin position="17"/>
        <end position="115"/>
    </location>
</feature>
<dbReference type="PANTHER" id="PTHR33204">
    <property type="entry name" value="TRANSCRIPTIONAL REGULATOR, MARR FAMILY"/>
    <property type="match status" value="1"/>
</dbReference>
<keyword evidence="3" id="KW-0804">Transcription</keyword>
<dbReference type="EMBL" id="JBHSLV010000046">
    <property type="protein sequence ID" value="MFC5395328.1"/>
    <property type="molecule type" value="Genomic_DNA"/>
</dbReference>
<gene>
    <name evidence="5" type="ORF">ACFPPC_22110</name>
</gene>
<dbReference type="Proteomes" id="UP001596104">
    <property type="component" value="Unassembled WGS sequence"/>
</dbReference>
<keyword evidence="6" id="KW-1185">Reference proteome</keyword>
<dbReference type="PROSITE" id="PS51118">
    <property type="entry name" value="HTH_HXLR"/>
    <property type="match status" value="1"/>
</dbReference>
<accession>A0ABW0HDM8</accession>
<dbReference type="RefSeq" id="WP_377011202.1">
    <property type="nucleotide sequence ID" value="NZ_JBHSLV010000046.1"/>
</dbReference>
<evidence type="ECO:0000313" key="5">
    <source>
        <dbReference type="EMBL" id="MFC5395328.1"/>
    </source>
</evidence>
<dbReference type="InterPro" id="IPR036388">
    <property type="entry name" value="WH-like_DNA-bd_sf"/>
</dbReference>
<keyword evidence="1" id="KW-0805">Transcription regulation</keyword>